<feature type="domain" description="Transcription elongation factor GreA/GreB C-terminal" evidence="1">
    <location>
        <begin position="53"/>
        <end position="125"/>
    </location>
</feature>
<keyword evidence="3" id="KW-1185">Reference proteome</keyword>
<sequence length="139" mass="16039">MKYGKLIMAPSEYELIMNLFNRVQPKDVVHKACYDKLRLELTEANIVEESQIPTDVVRLYSYIDVQTPFGRLEDYQLVMPSQDLRDPKKLSILTPMGTALIGYAQGDTVLWNFPVGERQILINRVAQALPKNLRELEKK</sequence>
<dbReference type="OrthoDB" id="192847at2"/>
<evidence type="ECO:0000313" key="3">
    <source>
        <dbReference type="Proteomes" id="UP000484164"/>
    </source>
</evidence>
<protein>
    <submittedName>
        <fullName evidence="2">Transcription elongation factor GreAB</fullName>
    </submittedName>
</protein>
<dbReference type="Pfam" id="PF01272">
    <property type="entry name" value="GreA_GreB"/>
    <property type="match status" value="1"/>
</dbReference>
<dbReference type="AlphaFoldDB" id="A0A6L3ZDV8"/>
<dbReference type="PANTHER" id="PTHR30437">
    <property type="entry name" value="TRANSCRIPTION ELONGATION FACTOR GREA"/>
    <property type="match status" value="1"/>
</dbReference>
<dbReference type="SUPFAM" id="SSF54534">
    <property type="entry name" value="FKBP-like"/>
    <property type="match status" value="1"/>
</dbReference>
<dbReference type="InterPro" id="IPR001437">
    <property type="entry name" value="Tscrpt_elong_fac_GreA/B_C"/>
</dbReference>
<dbReference type="GO" id="GO:0006354">
    <property type="term" value="P:DNA-templated transcription elongation"/>
    <property type="evidence" value="ECO:0007669"/>
    <property type="project" value="TreeGrafter"/>
</dbReference>
<accession>A0A6L3ZDV8</accession>
<dbReference type="InterPro" id="IPR036953">
    <property type="entry name" value="GreA/GreB_C_sf"/>
</dbReference>
<dbReference type="InterPro" id="IPR023459">
    <property type="entry name" value="Tscrpt_elong_fac_GreA/B_fam"/>
</dbReference>
<dbReference type="Proteomes" id="UP000484164">
    <property type="component" value="Unassembled WGS sequence"/>
</dbReference>
<keyword evidence="2" id="KW-0251">Elongation factor</keyword>
<organism evidence="2 3">
    <name type="scientific">Phaeocystidibacter marisrubri</name>
    <dbReference type="NCBI Taxonomy" id="1577780"/>
    <lineage>
        <taxon>Bacteria</taxon>
        <taxon>Pseudomonadati</taxon>
        <taxon>Bacteroidota</taxon>
        <taxon>Flavobacteriia</taxon>
        <taxon>Flavobacteriales</taxon>
        <taxon>Phaeocystidibacteraceae</taxon>
        <taxon>Phaeocystidibacter</taxon>
    </lineage>
</organism>
<dbReference type="GO" id="GO:0003677">
    <property type="term" value="F:DNA binding"/>
    <property type="evidence" value="ECO:0007669"/>
    <property type="project" value="InterPro"/>
</dbReference>
<name>A0A6L3ZDV8_9FLAO</name>
<dbReference type="GO" id="GO:0032784">
    <property type="term" value="P:regulation of DNA-templated transcription elongation"/>
    <property type="evidence" value="ECO:0007669"/>
    <property type="project" value="InterPro"/>
</dbReference>
<reference evidence="2 3" key="1">
    <citation type="submission" date="2019-10" db="EMBL/GenBank/DDBJ databases">
        <title>Genome sequence of Phaeocystidibacter marisrubri JCM30614 (type strain).</title>
        <authorList>
            <person name="Bowman J.P."/>
        </authorList>
    </citation>
    <scope>NUCLEOTIDE SEQUENCE [LARGE SCALE GENOMIC DNA]</scope>
    <source>
        <strain evidence="2 3">JCM 30614</strain>
    </source>
</reference>
<keyword evidence="2" id="KW-0648">Protein biosynthesis</keyword>
<dbReference type="EMBL" id="WBVQ01000002">
    <property type="protein sequence ID" value="KAB2815627.1"/>
    <property type="molecule type" value="Genomic_DNA"/>
</dbReference>
<dbReference type="Gene3D" id="3.10.50.30">
    <property type="entry name" value="Transcription elongation factor, GreA/GreB, C-terminal domain"/>
    <property type="match status" value="1"/>
</dbReference>
<dbReference type="PANTHER" id="PTHR30437:SF5">
    <property type="entry name" value="REGULATOR OF NUCLEOSIDE DIPHOSPHATE KINASE"/>
    <property type="match status" value="1"/>
</dbReference>
<dbReference type="GO" id="GO:0070063">
    <property type="term" value="F:RNA polymerase binding"/>
    <property type="evidence" value="ECO:0007669"/>
    <property type="project" value="InterPro"/>
</dbReference>
<gene>
    <name evidence="2" type="ORF">F8C82_07950</name>
</gene>
<evidence type="ECO:0000313" key="2">
    <source>
        <dbReference type="EMBL" id="KAB2815627.1"/>
    </source>
</evidence>
<evidence type="ECO:0000259" key="1">
    <source>
        <dbReference type="Pfam" id="PF01272"/>
    </source>
</evidence>
<proteinExistence type="predicted"/>
<dbReference type="RefSeq" id="WP_151693057.1">
    <property type="nucleotide sequence ID" value="NZ_BMGX01000001.1"/>
</dbReference>
<dbReference type="GO" id="GO:0003746">
    <property type="term" value="F:translation elongation factor activity"/>
    <property type="evidence" value="ECO:0007669"/>
    <property type="project" value="UniProtKB-KW"/>
</dbReference>
<comment type="caution">
    <text evidence="2">The sequence shown here is derived from an EMBL/GenBank/DDBJ whole genome shotgun (WGS) entry which is preliminary data.</text>
</comment>